<dbReference type="InterPro" id="IPR007157">
    <property type="entry name" value="PspA_VIPP1"/>
</dbReference>
<accession>A0A2V2YSI4</accession>
<dbReference type="EMBL" id="QGTQ01000017">
    <property type="protein sequence ID" value="PWV98547.1"/>
    <property type="molecule type" value="Genomic_DNA"/>
</dbReference>
<gene>
    <name evidence="3" type="ORF">DFQ01_11757</name>
</gene>
<comment type="caution">
    <text evidence="3">The sequence shown here is derived from an EMBL/GenBank/DDBJ whole genome shotgun (WGS) entry which is preliminary data.</text>
</comment>
<dbReference type="RefSeq" id="WP_110045551.1">
    <property type="nucleotide sequence ID" value="NZ_CP054612.1"/>
</dbReference>
<feature type="coiled-coil region" evidence="2">
    <location>
        <begin position="26"/>
        <end position="53"/>
    </location>
</feature>
<proteinExistence type="inferred from homology"/>
<sequence length="231" mass="26458">MGIFKRVKTIVQSDVHGFLDRVEDPINMVKQYLRDLEEQLDRAAEALTQQLLVERKHAVLIEQTEALLAKRSHQAELAVDRGEDAIAQIALREKLILQERLMQYRSQFESLQQQTVQLKEQILQLKQTYDALQAKKHYLISRVQTAEALKSVNNTLYSFDPRQAVRGFARMEEKVWQLEAEATARKQVQSITGPASAGLPQDKLQDSVLLELDALKRQRQERGAQTAVTNV</sequence>
<organism evidence="3 4">
    <name type="scientific">Paenibacillus cellulosilyticus</name>
    <dbReference type="NCBI Taxonomy" id="375489"/>
    <lineage>
        <taxon>Bacteria</taxon>
        <taxon>Bacillati</taxon>
        <taxon>Bacillota</taxon>
        <taxon>Bacilli</taxon>
        <taxon>Bacillales</taxon>
        <taxon>Paenibacillaceae</taxon>
        <taxon>Paenibacillus</taxon>
    </lineage>
</organism>
<name>A0A2V2YSI4_9BACL</name>
<comment type="similarity">
    <text evidence="1">Belongs to the PspA/Vipp/IM30 family.</text>
</comment>
<evidence type="ECO:0000256" key="1">
    <source>
        <dbReference type="ARBA" id="ARBA00043985"/>
    </source>
</evidence>
<evidence type="ECO:0000256" key="2">
    <source>
        <dbReference type="SAM" id="Coils"/>
    </source>
</evidence>
<dbReference type="PANTHER" id="PTHR31088:SF6">
    <property type="entry name" value="PHAGE SHOCK PROTEIN A"/>
    <property type="match status" value="1"/>
</dbReference>
<feature type="coiled-coil region" evidence="2">
    <location>
        <begin position="94"/>
        <end position="135"/>
    </location>
</feature>
<dbReference type="PANTHER" id="PTHR31088">
    <property type="entry name" value="MEMBRANE-ASSOCIATED PROTEIN VIPP1, CHLOROPLASTIC"/>
    <property type="match status" value="1"/>
</dbReference>
<keyword evidence="2" id="KW-0175">Coiled coil</keyword>
<dbReference type="Pfam" id="PF04012">
    <property type="entry name" value="PspA_IM30"/>
    <property type="match status" value="1"/>
</dbReference>
<reference evidence="3 4" key="1">
    <citation type="submission" date="2018-05" db="EMBL/GenBank/DDBJ databases">
        <title>Genomic Encyclopedia of Type Strains, Phase III (KMG-III): the genomes of soil and plant-associated and newly described type strains.</title>
        <authorList>
            <person name="Whitman W."/>
        </authorList>
    </citation>
    <scope>NUCLEOTIDE SEQUENCE [LARGE SCALE GENOMIC DNA]</scope>
    <source>
        <strain evidence="3 4">CECT 5696</strain>
    </source>
</reference>
<evidence type="ECO:0000313" key="3">
    <source>
        <dbReference type="EMBL" id="PWV98547.1"/>
    </source>
</evidence>
<keyword evidence="4" id="KW-1185">Reference proteome</keyword>
<dbReference type="AlphaFoldDB" id="A0A2V2YSI4"/>
<dbReference type="Proteomes" id="UP000246635">
    <property type="component" value="Unassembled WGS sequence"/>
</dbReference>
<dbReference type="OrthoDB" id="9779630at2"/>
<protein>
    <submittedName>
        <fullName evidence="3">Phage shock protein A (PspA) family protein</fullName>
    </submittedName>
</protein>
<evidence type="ECO:0000313" key="4">
    <source>
        <dbReference type="Proteomes" id="UP000246635"/>
    </source>
</evidence>